<evidence type="ECO:0000313" key="3">
    <source>
        <dbReference type="Proteomes" id="UP000193467"/>
    </source>
</evidence>
<keyword evidence="3" id="KW-1185">Reference proteome</keyword>
<organism evidence="2 3">
    <name type="scientific">Leucosporidium creatinivorum</name>
    <dbReference type="NCBI Taxonomy" id="106004"/>
    <lineage>
        <taxon>Eukaryota</taxon>
        <taxon>Fungi</taxon>
        <taxon>Dikarya</taxon>
        <taxon>Basidiomycota</taxon>
        <taxon>Pucciniomycotina</taxon>
        <taxon>Microbotryomycetes</taxon>
        <taxon>Leucosporidiales</taxon>
        <taxon>Leucosporidium</taxon>
    </lineage>
</organism>
<dbReference type="EMBL" id="MCGR01000018">
    <property type="protein sequence ID" value="ORY84197.1"/>
    <property type="molecule type" value="Genomic_DNA"/>
</dbReference>
<dbReference type="AlphaFoldDB" id="A0A1Y2FKU3"/>
<comment type="caution">
    <text evidence="2">The sequence shown here is derived from an EMBL/GenBank/DDBJ whole genome shotgun (WGS) entry which is preliminary data.</text>
</comment>
<dbReference type="Proteomes" id="UP000193467">
    <property type="component" value="Unassembled WGS sequence"/>
</dbReference>
<gene>
    <name evidence="2" type="ORF">BCR35DRAFT_63107</name>
</gene>
<sequence length="179" mass="20552">MEAFCRVQFGPAQGAFLSDIRMVQDPTLLARTLEAFKSMAIIYNNEKVPGIIVCWYESLREDLIGLNHDFAQVVDVQTGRSTRHRHRTRHRRARFSIRSPFVRDARLYYAGPQGVYRQELATRYLRNQDHGWKARRCRRGQQDISSSSRIEAQEDSWEGEGGRSAEERGGCSDGGCKRG</sequence>
<feature type="compositionally biased region" description="Basic and acidic residues" evidence="1">
    <location>
        <begin position="160"/>
        <end position="170"/>
    </location>
</feature>
<feature type="region of interest" description="Disordered" evidence="1">
    <location>
        <begin position="136"/>
        <end position="179"/>
    </location>
</feature>
<reference evidence="2 3" key="1">
    <citation type="submission" date="2016-07" db="EMBL/GenBank/DDBJ databases">
        <title>Pervasive Adenine N6-methylation of Active Genes in Fungi.</title>
        <authorList>
            <consortium name="DOE Joint Genome Institute"/>
            <person name="Mondo S.J."/>
            <person name="Dannebaum R.O."/>
            <person name="Kuo R.C."/>
            <person name="Labutti K."/>
            <person name="Haridas S."/>
            <person name="Kuo A."/>
            <person name="Salamov A."/>
            <person name="Ahrendt S.R."/>
            <person name="Lipzen A."/>
            <person name="Sullivan W."/>
            <person name="Andreopoulos W.B."/>
            <person name="Clum A."/>
            <person name="Lindquist E."/>
            <person name="Daum C."/>
            <person name="Ramamoorthy G.K."/>
            <person name="Gryganskyi A."/>
            <person name="Culley D."/>
            <person name="Magnuson J.K."/>
            <person name="James T.Y."/>
            <person name="O'Malley M.A."/>
            <person name="Stajich J.E."/>
            <person name="Spatafora J.W."/>
            <person name="Visel A."/>
            <person name="Grigoriev I.V."/>
        </authorList>
    </citation>
    <scope>NUCLEOTIDE SEQUENCE [LARGE SCALE GENOMIC DNA]</scope>
    <source>
        <strain evidence="2 3">62-1032</strain>
    </source>
</reference>
<evidence type="ECO:0000313" key="2">
    <source>
        <dbReference type="EMBL" id="ORY84197.1"/>
    </source>
</evidence>
<dbReference type="InParanoid" id="A0A1Y2FKU3"/>
<name>A0A1Y2FKU3_9BASI</name>
<proteinExistence type="predicted"/>
<evidence type="ECO:0000256" key="1">
    <source>
        <dbReference type="SAM" id="MobiDB-lite"/>
    </source>
</evidence>
<accession>A0A1Y2FKU3</accession>
<protein>
    <submittedName>
        <fullName evidence="2">Uncharacterized protein</fullName>
    </submittedName>
</protein>